<dbReference type="PANTHER" id="PTHR10063:SF0">
    <property type="entry name" value="TUBERIN"/>
    <property type="match status" value="1"/>
</dbReference>
<feature type="compositionally biased region" description="Polar residues" evidence="2">
    <location>
        <begin position="11"/>
        <end position="21"/>
    </location>
</feature>
<dbReference type="InterPro" id="IPR016024">
    <property type="entry name" value="ARM-type_fold"/>
</dbReference>
<feature type="domain" description="Rap-GAP" evidence="3">
    <location>
        <begin position="1483"/>
        <end position="1721"/>
    </location>
</feature>
<dbReference type="Pfam" id="PF03542">
    <property type="entry name" value="Tuberin"/>
    <property type="match status" value="1"/>
</dbReference>
<reference evidence="5" key="1">
    <citation type="journal article" date="2017" name="Nat. Ecol. Evol.">
        <title>Genome expansion and lineage-specific genetic innovations in the forest pathogenic fungi Armillaria.</title>
        <authorList>
            <person name="Sipos G."/>
            <person name="Prasanna A.N."/>
            <person name="Walter M.C."/>
            <person name="O'Connor E."/>
            <person name="Balint B."/>
            <person name="Krizsan K."/>
            <person name="Kiss B."/>
            <person name="Hess J."/>
            <person name="Varga T."/>
            <person name="Slot J."/>
            <person name="Riley R."/>
            <person name="Boka B."/>
            <person name="Rigling D."/>
            <person name="Barry K."/>
            <person name="Lee J."/>
            <person name="Mihaltcheva S."/>
            <person name="LaButti K."/>
            <person name="Lipzen A."/>
            <person name="Waldron R."/>
            <person name="Moloney N.M."/>
            <person name="Sperisen C."/>
            <person name="Kredics L."/>
            <person name="Vagvoelgyi C."/>
            <person name="Patrignani A."/>
            <person name="Fitzpatrick D."/>
            <person name="Nagy I."/>
            <person name="Doyle S."/>
            <person name="Anderson J.B."/>
            <person name="Grigoriev I.V."/>
            <person name="Gueldener U."/>
            <person name="Muensterkoetter M."/>
            <person name="Nagy L.G."/>
        </authorList>
    </citation>
    <scope>NUCLEOTIDE SEQUENCE [LARGE SCALE GENOMIC DNA]</scope>
    <source>
        <strain evidence="5">28-4</strain>
    </source>
</reference>
<organism evidence="4 5">
    <name type="scientific">Armillaria solidipes</name>
    <dbReference type="NCBI Taxonomy" id="1076256"/>
    <lineage>
        <taxon>Eukaryota</taxon>
        <taxon>Fungi</taxon>
        <taxon>Dikarya</taxon>
        <taxon>Basidiomycota</taxon>
        <taxon>Agaricomycotina</taxon>
        <taxon>Agaricomycetes</taxon>
        <taxon>Agaricomycetidae</taxon>
        <taxon>Agaricales</taxon>
        <taxon>Marasmiineae</taxon>
        <taxon>Physalacriaceae</taxon>
        <taxon>Armillaria</taxon>
    </lineage>
</organism>
<dbReference type="FunFam" id="3.40.50.11210:FF:000007">
    <property type="entry name" value="Tuberous sclerosis 2"/>
    <property type="match status" value="1"/>
</dbReference>
<proteinExistence type="predicted"/>
<accession>A0A2H3BL76</accession>
<keyword evidence="1" id="KW-0343">GTPase activation</keyword>
<keyword evidence="5" id="KW-1185">Reference proteome</keyword>
<evidence type="ECO:0000259" key="3">
    <source>
        <dbReference type="PROSITE" id="PS50085"/>
    </source>
</evidence>
<feature type="region of interest" description="Disordered" evidence="2">
    <location>
        <begin position="252"/>
        <end position="303"/>
    </location>
</feature>
<dbReference type="PROSITE" id="PS50085">
    <property type="entry name" value="RAPGAP"/>
    <property type="match status" value="1"/>
</dbReference>
<dbReference type="Proteomes" id="UP000218334">
    <property type="component" value="Unassembled WGS sequence"/>
</dbReference>
<name>A0A2H3BL76_9AGAR</name>
<dbReference type="EMBL" id="KZ293423">
    <property type="protein sequence ID" value="PBK71661.1"/>
    <property type="molecule type" value="Genomic_DNA"/>
</dbReference>
<dbReference type="GO" id="GO:0051056">
    <property type="term" value="P:regulation of small GTPase mediated signal transduction"/>
    <property type="evidence" value="ECO:0007669"/>
    <property type="project" value="InterPro"/>
</dbReference>
<feature type="region of interest" description="Disordered" evidence="2">
    <location>
        <begin position="957"/>
        <end position="985"/>
    </location>
</feature>
<dbReference type="PANTHER" id="PTHR10063">
    <property type="entry name" value="TUBERIN"/>
    <property type="match status" value="1"/>
</dbReference>
<feature type="region of interest" description="Disordered" evidence="2">
    <location>
        <begin position="1"/>
        <end position="45"/>
    </location>
</feature>
<evidence type="ECO:0000256" key="2">
    <source>
        <dbReference type="SAM" id="MobiDB-lite"/>
    </source>
</evidence>
<dbReference type="InterPro" id="IPR000331">
    <property type="entry name" value="Rap/Ran_GAP_dom"/>
</dbReference>
<dbReference type="Gene3D" id="3.40.50.11210">
    <property type="entry name" value="Rap/Ran-GAP"/>
    <property type="match status" value="1"/>
</dbReference>
<dbReference type="SUPFAM" id="SSF111347">
    <property type="entry name" value="Rap/Ran-GAP"/>
    <property type="match status" value="1"/>
</dbReference>
<feature type="region of interest" description="Disordered" evidence="2">
    <location>
        <begin position="816"/>
        <end position="835"/>
    </location>
</feature>
<gene>
    <name evidence="4" type="ORF">ARMSODRAFT_954478</name>
</gene>
<feature type="compositionally biased region" description="Low complexity" evidence="2">
    <location>
        <begin position="277"/>
        <end position="293"/>
    </location>
</feature>
<dbReference type="STRING" id="1076256.A0A2H3BL76"/>
<evidence type="ECO:0000256" key="1">
    <source>
        <dbReference type="ARBA" id="ARBA00022468"/>
    </source>
</evidence>
<dbReference type="GO" id="GO:0032007">
    <property type="term" value="P:negative regulation of TOR signaling"/>
    <property type="evidence" value="ECO:0007669"/>
    <property type="project" value="TreeGrafter"/>
</dbReference>
<dbReference type="InterPro" id="IPR018515">
    <property type="entry name" value="Tuberin-type_domain"/>
</dbReference>
<feature type="compositionally biased region" description="Basic and acidic residues" evidence="2">
    <location>
        <begin position="1"/>
        <end position="10"/>
    </location>
</feature>
<dbReference type="InterPro" id="IPR035974">
    <property type="entry name" value="Rap/Ran-GAP_sf"/>
</dbReference>
<evidence type="ECO:0000313" key="5">
    <source>
        <dbReference type="Proteomes" id="UP000218334"/>
    </source>
</evidence>
<dbReference type="SUPFAM" id="SSF48371">
    <property type="entry name" value="ARM repeat"/>
    <property type="match status" value="1"/>
</dbReference>
<dbReference type="InterPro" id="IPR027107">
    <property type="entry name" value="Tuberin/Ral-act_asu"/>
</dbReference>
<feature type="compositionally biased region" description="Polar residues" evidence="2">
    <location>
        <begin position="257"/>
        <end position="269"/>
    </location>
</feature>
<feature type="compositionally biased region" description="Low complexity" evidence="2">
    <location>
        <begin position="765"/>
        <end position="786"/>
    </location>
</feature>
<feature type="region of interest" description="Disordered" evidence="2">
    <location>
        <begin position="757"/>
        <end position="787"/>
    </location>
</feature>
<dbReference type="GO" id="GO:0005096">
    <property type="term" value="F:GTPase activator activity"/>
    <property type="evidence" value="ECO:0007669"/>
    <property type="project" value="UniProtKB-KW"/>
</dbReference>
<sequence length="1737" mass="193547">MSRQDADTNTRSRPRANTNFAPFNWRRQRTEPSTPAQTSTTPPSLPLDALIAALTPPSPPNTEYARALAAMLPTQSPLPPYTLLNPVLASLCSAESSSEANQVAGFDILSAYWENHEAPTLGTADRISFFSFFLRPGVAWSIDLWEPRFKALRALTKYGVEIVGIETMFLKVLKSWIMGAFEGLGTESISHREELERERSISILSEFLTSIADKPEIVARISESELQGVVEFYAVLVDRVIDTPGDSSILSPLPVSDQVSRTNTPSRSPNAHRRHASSISISSLPSPTFSMSPSLPPTPHPSKQPADIAIGLYLKHLDSQMRSLSPSSLTSILPLLFRALAFCATPLPRLTVYSQTLKKHPSEEKIEGMLDSLLAGPYSSSCIIILKQHLYPSLALSNASRLEEAQNGSPNRKDIQIDHREISKAIQTSFGAQRALRNHIRRALITRLARAYISRQSSLSYSHTGAPGNMDIEKDLLERAWPKDDVALNGWDASRVGKAMAGSVESWIRFNVGCDLQGLEVGKEKVLAEAAGTLKDVLQELDERDPGSGSFEEEEAIAVGETLYSLAGYINPLVNSDGTLFVVPLSQPNAAPTPFLRILSSLLARDHSTHLRPLLSSTLLHISDHLTDLDASRLPTVMLEQHDISPTSPDWLDNWRTMLNNPVMVSARRPITTTMVMAALANVYDSVRDMRIYRRALADVVFEYRQKRGNESETEECDAMWKILGDEIVLRIVEESEPDESVGKFLDLLVGVAVDEDEDEDDADTVSVATTDTHSPSPQIGPSSIPTRLHSEYRDKEIGIMSIISSLTTGSVSRAQSTHPQTIEETPADTRPVSHENTASRAVGAVTALISIFSQLSFTPFSLIRKNLDHALSVYDTLIDILGSVKHARVRLTILQFFMRLRADRDHRVYFMKTGYDTEGQVATLAGSIARLREGSEHGTRAGPYVADAVSELRKARARMPHERRGRGVSTNTGSRSRSRVPALAPPVKPRDPLWYVPEDVPFSFAEVDTPSEALITYDPLGPDQVPVLPISKYLSAIYDILEHERNWEILSYVLCHLPVQLANKHLFCGPKSRTVFSRMLTILCNGIVEGDFAAQIDRWPAGLKVRDAHGLAYHVLSVLISYRRCFDLRQKHTLVEVFLGGLDGQPMTVKTCLHSLSITAFELQSSTTKYMSSILEKLSQIMSNPDMAVHILGFLSIIGSHPALYSNFTDGDFKMVFGVALQYLQHYNEQSKSPTLSWALSQHVRILSYYLVYVWFLAVKLPDRPQHIPYITRQLLLANEGRNDVNNATEVCFDWLARYTFASADPRPANSLLSEMIMNPTRKSVEAATSEKTWIVGNAVVTVRTLTRLGWVEVMSRRPSGYTKFLCRLENSPMVGPGDVDPDMFSVPAVLLAERNPPKVGSEAGEYDDVRELLSMEEEEDDDSTPRPDPVTGYVWSRTAPSQRRKEVVVDPAFFALQLSGYPQVRSSSRLISDQAALRRFLSAFDRMPVIDTHKVGILYVAPGQVNEVEILKNTHGSPAYTRFLEGIGRLIELRGQIDVYAGGLNADDDGEYAYAWWDDIGQILYHTATMMPTRSTDPVCNNKKAHIGNDFVRIVWNDGGRPYRFDTLSTEFQFVNIVVEPHSLGAIAAFSNNLHENEYFKVTVQRAEGMMEFAPVGEYRLVSAENLPLLVRQLSLLADWYASVFSKTGRDTERVEMKTNWQERLEAIGRFKDKVGDEEGMIMEQQAFRDFTTSF</sequence>
<evidence type="ECO:0000313" key="4">
    <source>
        <dbReference type="EMBL" id="PBK71661.1"/>
    </source>
</evidence>
<feature type="compositionally biased region" description="Low complexity" evidence="2">
    <location>
        <begin position="31"/>
        <end position="42"/>
    </location>
</feature>
<dbReference type="Pfam" id="PF02145">
    <property type="entry name" value="Rap_GAP"/>
    <property type="match status" value="1"/>
</dbReference>
<dbReference type="GO" id="GO:0033596">
    <property type="term" value="C:TSC1-TSC2 complex"/>
    <property type="evidence" value="ECO:0007669"/>
    <property type="project" value="TreeGrafter"/>
</dbReference>
<protein>
    <recommendedName>
        <fullName evidence="3">Rap-GAP domain-containing protein</fullName>
    </recommendedName>
</protein>
<dbReference type="GO" id="GO:0005634">
    <property type="term" value="C:nucleus"/>
    <property type="evidence" value="ECO:0007669"/>
    <property type="project" value="InterPro"/>
</dbReference>